<dbReference type="InterPro" id="IPR036418">
    <property type="entry name" value="Cyt_c_oxidase_su6a_sf"/>
</dbReference>
<organism evidence="13 14">
    <name type="scientific">Polyplax serrata</name>
    <name type="common">Common mouse louse</name>
    <dbReference type="NCBI Taxonomy" id="468196"/>
    <lineage>
        <taxon>Eukaryota</taxon>
        <taxon>Metazoa</taxon>
        <taxon>Ecdysozoa</taxon>
        <taxon>Arthropoda</taxon>
        <taxon>Hexapoda</taxon>
        <taxon>Insecta</taxon>
        <taxon>Pterygota</taxon>
        <taxon>Neoptera</taxon>
        <taxon>Paraneoptera</taxon>
        <taxon>Psocodea</taxon>
        <taxon>Troctomorpha</taxon>
        <taxon>Phthiraptera</taxon>
        <taxon>Anoplura</taxon>
        <taxon>Polyplacidae</taxon>
        <taxon>Polyplax</taxon>
    </lineage>
</organism>
<evidence type="ECO:0000256" key="9">
    <source>
        <dbReference type="ARBA" id="ARBA00023128"/>
    </source>
</evidence>
<name>A0AAN8S549_POLSC</name>
<dbReference type="Pfam" id="PF02046">
    <property type="entry name" value="COX6A"/>
    <property type="match status" value="1"/>
</dbReference>
<comment type="pathway">
    <text evidence="2">Energy metabolism; oxidative phosphorylation.</text>
</comment>
<keyword evidence="4" id="KW-0812">Transmembrane</keyword>
<gene>
    <name evidence="13" type="ORF">RUM43_005916</name>
</gene>
<dbReference type="FunFam" id="4.10.95.10:FF:000001">
    <property type="entry name" value="Cytochrome c oxidase subunit 6A, mitochondrial"/>
    <property type="match status" value="1"/>
</dbReference>
<evidence type="ECO:0000256" key="10">
    <source>
        <dbReference type="ARBA" id="ARBA00023136"/>
    </source>
</evidence>
<dbReference type="GO" id="GO:0005743">
    <property type="term" value="C:mitochondrial inner membrane"/>
    <property type="evidence" value="ECO:0007669"/>
    <property type="project" value="UniProtKB-SubCell"/>
</dbReference>
<evidence type="ECO:0000256" key="5">
    <source>
        <dbReference type="ARBA" id="ARBA00022792"/>
    </source>
</evidence>
<evidence type="ECO:0000256" key="2">
    <source>
        <dbReference type="ARBA" id="ARBA00004673"/>
    </source>
</evidence>
<dbReference type="PANTHER" id="PTHR11504:SF0">
    <property type="entry name" value="CYTOCHROME C OXIDASE SUBUNIT"/>
    <property type="match status" value="1"/>
</dbReference>
<dbReference type="GO" id="GO:0016491">
    <property type="term" value="F:oxidoreductase activity"/>
    <property type="evidence" value="ECO:0007669"/>
    <property type="project" value="UniProtKB-KW"/>
</dbReference>
<proteinExistence type="inferred from homology"/>
<dbReference type="PANTHER" id="PTHR11504">
    <property type="entry name" value="CYTOCHROME C OXIDASE POLYPEPTIDE VIA"/>
    <property type="match status" value="1"/>
</dbReference>
<evidence type="ECO:0000313" key="14">
    <source>
        <dbReference type="Proteomes" id="UP001372834"/>
    </source>
</evidence>
<evidence type="ECO:0000256" key="12">
    <source>
        <dbReference type="RuleBase" id="RU004397"/>
    </source>
</evidence>
<keyword evidence="8" id="KW-0560">Oxidoreductase</keyword>
<dbReference type="AlphaFoldDB" id="A0AAN8S549"/>
<evidence type="ECO:0000256" key="3">
    <source>
        <dbReference type="ARBA" id="ARBA00005553"/>
    </source>
</evidence>
<keyword evidence="7" id="KW-1133">Transmembrane helix</keyword>
<comment type="caution">
    <text evidence="13">The sequence shown here is derived from an EMBL/GenBank/DDBJ whole genome shotgun (WGS) entry which is preliminary data.</text>
</comment>
<evidence type="ECO:0000313" key="13">
    <source>
        <dbReference type="EMBL" id="KAK6625617.1"/>
    </source>
</evidence>
<dbReference type="InterPro" id="IPR001349">
    <property type="entry name" value="Cyt_c_oxidase_su6a"/>
</dbReference>
<evidence type="ECO:0000256" key="6">
    <source>
        <dbReference type="ARBA" id="ARBA00022946"/>
    </source>
</evidence>
<dbReference type="GO" id="GO:0030234">
    <property type="term" value="F:enzyme regulator activity"/>
    <property type="evidence" value="ECO:0007669"/>
    <property type="project" value="TreeGrafter"/>
</dbReference>
<dbReference type="InterPro" id="IPR018507">
    <property type="entry name" value="Cyt_c_oxidase_su6a_CS"/>
</dbReference>
<keyword evidence="5 12" id="KW-0999">Mitochondrion inner membrane</keyword>
<protein>
    <recommendedName>
        <fullName evidence="12">Cytochrome c oxidase subunit</fullName>
    </recommendedName>
    <alternativeName>
        <fullName evidence="12">Cytochrome c oxidase polypeptide VIa</fullName>
    </alternativeName>
</protein>
<dbReference type="GO" id="GO:0006123">
    <property type="term" value="P:mitochondrial electron transport, cytochrome c to oxygen"/>
    <property type="evidence" value="ECO:0007669"/>
    <property type="project" value="TreeGrafter"/>
</dbReference>
<reference evidence="13 14" key="1">
    <citation type="submission" date="2023-10" db="EMBL/GenBank/DDBJ databases">
        <title>Genomes of two closely related lineages of the louse Polyplax serrata with different host specificities.</title>
        <authorList>
            <person name="Martinu J."/>
            <person name="Tarabai H."/>
            <person name="Stefka J."/>
            <person name="Hypsa V."/>
        </authorList>
    </citation>
    <scope>NUCLEOTIDE SEQUENCE [LARGE SCALE GENOMIC DNA]</scope>
    <source>
        <strain evidence="13">HR10_N</strain>
    </source>
</reference>
<dbReference type="Gene3D" id="4.10.95.10">
    <property type="entry name" value="Cytochrome c oxidase, subunit VIa"/>
    <property type="match status" value="1"/>
</dbReference>
<evidence type="ECO:0000256" key="11">
    <source>
        <dbReference type="RuleBase" id="RU004396"/>
    </source>
</evidence>
<evidence type="ECO:0000256" key="7">
    <source>
        <dbReference type="ARBA" id="ARBA00022989"/>
    </source>
</evidence>
<evidence type="ECO:0000256" key="8">
    <source>
        <dbReference type="ARBA" id="ARBA00023002"/>
    </source>
</evidence>
<dbReference type="PIRSF" id="PIRSF000277">
    <property type="entry name" value="COX6A1"/>
    <property type="match status" value="1"/>
</dbReference>
<dbReference type="Proteomes" id="UP001372834">
    <property type="component" value="Unassembled WGS sequence"/>
</dbReference>
<evidence type="ECO:0000256" key="4">
    <source>
        <dbReference type="ARBA" id="ARBA00022692"/>
    </source>
</evidence>
<dbReference type="PROSITE" id="PS01329">
    <property type="entry name" value="COX6A"/>
    <property type="match status" value="1"/>
</dbReference>
<comment type="similarity">
    <text evidence="3 11">Belongs to the cytochrome c oxidase subunit 6A family.</text>
</comment>
<dbReference type="SUPFAM" id="SSF81411">
    <property type="entry name" value="Mitochondrial cytochrome c oxidase subunit VIa"/>
    <property type="match status" value="1"/>
</dbReference>
<keyword evidence="6" id="KW-0809">Transit peptide</keyword>
<sequence length="112" mass="12864">MALATRALSRKFGTFRVLRASLEQPLDPSVISHHSSHGGFKIWRTLFFVVCIPAMAIAKINCSLQEEPPRPEFKKYPYLRIRNKKFPWGDGNKTLFHNPHVNALPDGYEDEL</sequence>
<comment type="subcellular location">
    <subcellularLocation>
        <location evidence="1">Mitochondrion inner membrane</location>
        <topology evidence="1">Single-pass membrane protein</topology>
    </subcellularLocation>
</comment>
<keyword evidence="9 12" id="KW-0496">Mitochondrion</keyword>
<accession>A0AAN8S549</accession>
<dbReference type="EMBL" id="JAWJWE010000037">
    <property type="protein sequence ID" value="KAK6625617.1"/>
    <property type="molecule type" value="Genomic_DNA"/>
</dbReference>
<keyword evidence="10 12" id="KW-0472">Membrane</keyword>
<evidence type="ECO:0000256" key="1">
    <source>
        <dbReference type="ARBA" id="ARBA00004434"/>
    </source>
</evidence>